<dbReference type="InterPro" id="IPR008011">
    <property type="entry name" value="Complex1_LYR_dom"/>
</dbReference>
<evidence type="ECO:0000256" key="1">
    <source>
        <dbReference type="ARBA" id="ARBA00009508"/>
    </source>
</evidence>
<evidence type="ECO:0000313" key="4">
    <source>
        <dbReference type="Proteomes" id="UP000662931"/>
    </source>
</evidence>
<dbReference type="GeneID" id="62197913"/>
<dbReference type="InterPro" id="IPR051522">
    <property type="entry name" value="ISC_assembly_LYR"/>
</dbReference>
<dbReference type="PANTHER" id="PTHR13166:SF7">
    <property type="entry name" value="LYR MOTIF-CONTAINING PROTEIN 4"/>
    <property type="match status" value="1"/>
</dbReference>
<proteinExistence type="inferred from homology"/>
<gene>
    <name evidence="3" type="ORF">FOA43_004513</name>
</gene>
<dbReference type="OrthoDB" id="275715at2759"/>
<dbReference type="EMBL" id="CP064815">
    <property type="protein sequence ID" value="QPG77110.1"/>
    <property type="molecule type" value="Genomic_DNA"/>
</dbReference>
<dbReference type="CDD" id="cd20264">
    <property type="entry name" value="Complex1_LYR_LYRM4"/>
    <property type="match status" value="1"/>
</dbReference>
<evidence type="ECO:0000259" key="2">
    <source>
        <dbReference type="Pfam" id="PF05347"/>
    </source>
</evidence>
<dbReference type="KEGG" id="bnn:FOA43_004513"/>
<reference evidence="3" key="1">
    <citation type="submission" date="2020-10" db="EMBL/GenBank/DDBJ databases">
        <authorList>
            <person name="Roach M.J.R."/>
        </authorList>
    </citation>
    <scope>NUCLEOTIDE SEQUENCE</scope>
    <source>
        <strain evidence="3">CBS 1945</strain>
    </source>
</reference>
<dbReference type="InterPro" id="IPR045297">
    <property type="entry name" value="Complex1_LYR_LYRM4"/>
</dbReference>
<dbReference type="RefSeq" id="XP_038780675.1">
    <property type="nucleotide sequence ID" value="XM_038924747.1"/>
</dbReference>
<dbReference type="Pfam" id="PF05347">
    <property type="entry name" value="Complex1_LYR"/>
    <property type="match status" value="1"/>
</dbReference>
<comment type="similarity">
    <text evidence="1">Belongs to the complex I LYR family.</text>
</comment>
<dbReference type="PANTHER" id="PTHR13166">
    <property type="entry name" value="PROTEIN C6ORF149"/>
    <property type="match status" value="1"/>
</dbReference>
<dbReference type="GO" id="GO:0005739">
    <property type="term" value="C:mitochondrion"/>
    <property type="evidence" value="ECO:0007669"/>
    <property type="project" value="TreeGrafter"/>
</dbReference>
<keyword evidence="4" id="KW-1185">Reference proteome</keyword>
<dbReference type="Proteomes" id="UP000662931">
    <property type="component" value="Chromosome 4"/>
</dbReference>
<protein>
    <recommendedName>
        <fullName evidence="2">Complex 1 LYR protein domain-containing protein</fullName>
    </recommendedName>
</protein>
<sequence>MSASRTQVLQLYRNLLRASHEFESYNFREFFLRKTRKDFKQFRGVEDNKKFYKEGLKQLGIIRRQSMISQMYPFEKMVVERVDEKHHEIPEAVEARDERKI</sequence>
<evidence type="ECO:0000313" key="3">
    <source>
        <dbReference type="EMBL" id="QPG77110.1"/>
    </source>
</evidence>
<dbReference type="GO" id="GO:0016226">
    <property type="term" value="P:iron-sulfur cluster assembly"/>
    <property type="evidence" value="ECO:0007669"/>
    <property type="project" value="InterPro"/>
</dbReference>
<dbReference type="GO" id="GO:1990221">
    <property type="term" value="C:L-cysteine desulfurase complex"/>
    <property type="evidence" value="ECO:0007669"/>
    <property type="project" value="TreeGrafter"/>
</dbReference>
<accession>A0A875RQI8</accession>
<dbReference type="AlphaFoldDB" id="A0A875RQI8"/>
<feature type="domain" description="Complex 1 LYR protein" evidence="2">
    <location>
        <begin position="7"/>
        <end position="60"/>
    </location>
</feature>
<name>A0A875RQI8_EENNA</name>
<organism evidence="3 4">
    <name type="scientific">Eeniella nana</name>
    <name type="common">Yeast</name>
    <name type="synonym">Brettanomyces nanus</name>
    <dbReference type="NCBI Taxonomy" id="13502"/>
    <lineage>
        <taxon>Eukaryota</taxon>
        <taxon>Fungi</taxon>
        <taxon>Dikarya</taxon>
        <taxon>Ascomycota</taxon>
        <taxon>Saccharomycotina</taxon>
        <taxon>Pichiomycetes</taxon>
        <taxon>Pichiales</taxon>
        <taxon>Pichiaceae</taxon>
        <taxon>Brettanomyces</taxon>
    </lineage>
</organism>